<dbReference type="GO" id="GO:0016192">
    <property type="term" value="P:vesicle-mediated transport"/>
    <property type="evidence" value="ECO:0007669"/>
    <property type="project" value="InterPro"/>
</dbReference>
<dbReference type="VEuPathDB" id="MicrosporidiaDB:DI09_4p300"/>
<evidence type="ECO:0000313" key="4">
    <source>
        <dbReference type="Proteomes" id="UP000029725"/>
    </source>
</evidence>
<gene>
    <name evidence="3" type="ORF">DI09_4p300</name>
</gene>
<dbReference type="PROSITE" id="PS50236">
    <property type="entry name" value="CHCR"/>
    <property type="match status" value="2"/>
</dbReference>
<keyword evidence="1" id="KW-0168">Coated pit</keyword>
<dbReference type="RefSeq" id="XP_013237374.1">
    <property type="nucleotide sequence ID" value="XM_013381920.1"/>
</dbReference>
<feature type="repeat" description="CHCR" evidence="2">
    <location>
        <begin position="399"/>
        <end position="546"/>
    </location>
</feature>
<name>A0A098VPH1_9MICR</name>
<dbReference type="PIRSF" id="PIRSF002290">
    <property type="entry name" value="Clathrin_H_chain"/>
    <property type="match status" value="1"/>
</dbReference>
<dbReference type="Pfam" id="PF00637">
    <property type="entry name" value="Clathrin"/>
    <property type="match status" value="3"/>
</dbReference>
<dbReference type="SMART" id="SM00299">
    <property type="entry name" value="CLH"/>
    <property type="match status" value="2"/>
</dbReference>
<dbReference type="HOGENOM" id="CLU_250630_0_0_1"/>
<dbReference type="InterPro" id="IPR016024">
    <property type="entry name" value="ARM-type_fold"/>
</dbReference>
<dbReference type="OrthoDB" id="2113814at2759"/>
<dbReference type="InterPro" id="IPR016341">
    <property type="entry name" value="Clathrin_heavy_chain"/>
</dbReference>
<keyword evidence="1" id="KW-0472">Membrane</keyword>
<dbReference type="GO" id="GO:0006886">
    <property type="term" value="P:intracellular protein transport"/>
    <property type="evidence" value="ECO:0007669"/>
    <property type="project" value="UniProtKB-UniRule"/>
</dbReference>
<dbReference type="InterPro" id="IPR011990">
    <property type="entry name" value="TPR-like_helical_dom_sf"/>
</dbReference>
<proteinExistence type="inferred from homology"/>
<dbReference type="SUPFAM" id="SSF50989">
    <property type="entry name" value="Clathrin heavy-chain terminal domain"/>
    <property type="match status" value="1"/>
</dbReference>
<dbReference type="Gene3D" id="1.25.40.10">
    <property type="entry name" value="Tetratricopeptide repeat domain"/>
    <property type="match status" value="3"/>
</dbReference>
<comment type="caution">
    <text evidence="3">The sequence shown here is derived from an EMBL/GenBank/DDBJ whole genome shotgun (WGS) entry which is preliminary data.</text>
</comment>
<comment type="function">
    <text evidence="1">Clathrin is the major protein of the polyhedral coat of coated pits and vesicles.</text>
</comment>
<dbReference type="GO" id="GO:0005198">
    <property type="term" value="F:structural molecule activity"/>
    <property type="evidence" value="ECO:0007669"/>
    <property type="project" value="InterPro"/>
</dbReference>
<dbReference type="InterPro" id="IPR016025">
    <property type="entry name" value="Clathrin_H-chain_N"/>
</dbReference>
<dbReference type="PANTHER" id="PTHR10292:SF11">
    <property type="entry name" value="CLATHRIN HEAVY CHAIN LINKER DOMAIN-CONTAINING PROTEIN 1"/>
    <property type="match status" value="1"/>
</dbReference>
<organism evidence="3 4">
    <name type="scientific">Mitosporidium daphniae</name>
    <dbReference type="NCBI Taxonomy" id="1485682"/>
    <lineage>
        <taxon>Eukaryota</taxon>
        <taxon>Fungi</taxon>
        <taxon>Fungi incertae sedis</taxon>
        <taxon>Microsporidia</taxon>
        <taxon>Mitosporidium</taxon>
    </lineage>
</organism>
<dbReference type="GeneID" id="25260166"/>
<dbReference type="Gene3D" id="2.130.10.110">
    <property type="entry name" value="Clathrin heavy-chain terminal domain"/>
    <property type="match status" value="1"/>
</dbReference>
<comment type="similarity">
    <text evidence="1">Belongs to the clathrin heavy chain family.</text>
</comment>
<comment type="subcellular location">
    <subcellularLocation>
        <location evidence="1">Cytoplasmic vesicle membrane</location>
        <topology evidence="1">Peripheral membrane protein</topology>
        <orientation evidence="1">Cytoplasmic side</orientation>
    </subcellularLocation>
    <subcellularLocation>
        <location evidence="1">Membrane</location>
        <location evidence="1">Coated pit</location>
        <topology evidence="1">Peripheral membrane protein</topology>
        <orientation evidence="1">Cytoplasmic side</orientation>
    </subcellularLocation>
</comment>
<accession>A0A098VPH1</accession>
<protein>
    <recommendedName>
        <fullName evidence="1">Clathrin heavy chain</fullName>
    </recommendedName>
</protein>
<dbReference type="EMBL" id="JMKJ01000444">
    <property type="protein sequence ID" value="KGG50947.1"/>
    <property type="molecule type" value="Genomic_DNA"/>
</dbReference>
<dbReference type="InterPro" id="IPR000547">
    <property type="entry name" value="Clathrin_H-chain/VPS_repeat"/>
</dbReference>
<keyword evidence="1" id="KW-0968">Cytoplasmic vesicle</keyword>
<evidence type="ECO:0000313" key="3">
    <source>
        <dbReference type="EMBL" id="KGG50947.1"/>
    </source>
</evidence>
<dbReference type="PANTHER" id="PTHR10292">
    <property type="entry name" value="CLATHRIN HEAVY CHAIN RELATED"/>
    <property type="match status" value="1"/>
</dbReference>
<sequence>MDEDIIFWKWVNPSYIGIITAKCVYHWHIEGTGGPKKIFDRHSSLENCQIINYKCNSDLSWCFLVGIYAKDQGVGGTIQLFSQSKSASQIIDGHAAAFADLLMKSEYSTYTVKLFCFASRASTSLSKVSSDIFFPTDAPGDFPVALQIGHRFDIIYMITKLGFIHLYDLQSGACIFMNRVSTDTIFVTTEYTPDSGIIGVLSVSISEENIIQHLVEVVQNPKLAIKLALKGNFPGAEQLIFTEFHALVEKGKMLEAVTLAARSPNGYFAPAGQLAPLLQYFAIILENDRLTEYETIELSTLLISQSKNELLKKWFEEDKLTCSQEFGDILQPIYPRFAAEVYKKSRCHSKVLESYMIIGLYADAIEYAKLHKLKPDYEYLLNIAIKSNAPESTSLSKMLLSSNPPLLTIGTVFACYCEGGYIDELYVAMREILQTNTPECGAHQTRLLEILFDYNVNIAADVLSKHIFTAYDKDRVAQLCENNHMIMLALENYTSIEDIKRLIVRTDVLDFKFISFFFSKLSVSKALECLAALLKSDISKNLRICIEVASNRIADIKPSSFVLILESFDCDEGIFLYLQRVINGISDPEIHALYFKLLIRYASVDDIASFANVVNVANPIVYCQQMAEKFTQYQEQQPLLIICSKYGLEEFFFDFILKMGYHDLSVEYVKYNPHTLPSVIAFILDRYEGDQDTLVGVLLSDFTSFLSNDEVFELVELLQKHDKLYLLIPWIQSTLMDNSHKYDKTLLANAVAKSLPMSSDELVAFLKQNPYYDRRLVGKFFQAKNNPRLASICYSTAELADELMELSLETLQYGELIPFLLKMKDATKWGHFLSNASFNKEEFLAKTSKDADSFAILIKVLIISKKTSILLPVLEVLVLENEHFSKNKNLQTLFMVTLAKVLHFPLSPSIKLKAYDSKEVADAAIKEGLYEQAYLIHKAAGNLKEAAEILIKNMNDLDKATEFADKYRVPFIYQLLANEQFSNHLIKESISSFIKADDFSKYAQVVPKAKEAGCLESLVSYIELARVKYKEQFLDTELLYCLAFLEKFSKLQAFLSAPHKARALSTSTTNKSHAKIFSMALDKGLFDFSCDLVCIVVLKSPHSLQSVEALCQEYEKRGLVTELVSMLEKLLASAAQHSAKKTLTSMLCLVKLKYYPDTFLDCLQSSSSACVDFSWLTEKIVAVFPDAVCVYQKIGLFFWSNTPSKALEYVFKYPAVLSIHDDLLKTTYPRCVRQLASDDDMMERTFLLHLSLFPRDVFRFFKEIPLSQNSIQKIFAKINSSNQLSMAPCFELVQHYHERYDVESINSIFHDMCLKRCDYKSIESSINSKSNFNKQALLDTLASISTTECTFLSGCLYLKMGLHAKAFETFDHIHCTSAILLSLKASRCTELVLQALEVFHKRNHISTFTLTLFHCFDFTPFHSLLSLIWLNASYSQAFLDASFPLIIAKTHELECHLNKQSTN</sequence>
<keyword evidence="4" id="KW-1185">Reference proteome</keyword>
<dbReference type="Proteomes" id="UP000029725">
    <property type="component" value="Unassembled WGS sequence"/>
</dbReference>
<evidence type="ECO:0000256" key="2">
    <source>
        <dbReference type="PROSITE-ProRule" id="PRU01006"/>
    </source>
</evidence>
<evidence type="ECO:0000256" key="1">
    <source>
        <dbReference type="PIRNR" id="PIRNR002290"/>
    </source>
</evidence>
<feature type="repeat" description="CHCR" evidence="2">
    <location>
        <begin position="702"/>
        <end position="846"/>
    </location>
</feature>
<dbReference type="GO" id="GO:0071439">
    <property type="term" value="C:clathrin complex"/>
    <property type="evidence" value="ECO:0007669"/>
    <property type="project" value="InterPro"/>
</dbReference>
<dbReference type="InterPro" id="IPR055358">
    <property type="entry name" value="CHCR"/>
</dbReference>
<dbReference type="GO" id="GO:0032051">
    <property type="term" value="F:clathrin light chain binding"/>
    <property type="evidence" value="ECO:0007669"/>
    <property type="project" value="InterPro"/>
</dbReference>
<dbReference type="GO" id="GO:0030130">
    <property type="term" value="C:clathrin coat of trans-Golgi network vesicle"/>
    <property type="evidence" value="ECO:0007669"/>
    <property type="project" value="InterPro"/>
</dbReference>
<dbReference type="GO" id="GO:0030132">
    <property type="term" value="C:clathrin coat of coated pit"/>
    <property type="evidence" value="ECO:0007669"/>
    <property type="project" value="InterPro"/>
</dbReference>
<reference evidence="3 4" key="1">
    <citation type="submission" date="2014-04" db="EMBL/GenBank/DDBJ databases">
        <title>A new species of microsporidia sheds light on the evolution of extreme parasitism.</title>
        <authorList>
            <person name="Haag K.L."/>
            <person name="James T.Y."/>
            <person name="Larsson R."/>
            <person name="Schaer T.M."/>
            <person name="Refardt D."/>
            <person name="Pombert J.-F."/>
            <person name="Ebert D."/>
        </authorList>
    </citation>
    <scope>NUCLEOTIDE SEQUENCE [LARGE SCALE GENOMIC DNA]</scope>
    <source>
        <strain evidence="3 4">UGP3</strain>
        <tissue evidence="3">Spores</tissue>
    </source>
</reference>
<dbReference type="SUPFAM" id="SSF48371">
    <property type="entry name" value="ARM repeat"/>
    <property type="match status" value="5"/>
</dbReference>